<reference evidence="1" key="1">
    <citation type="journal article" date="2019" name="bioRxiv">
        <title>The Genome of the Zebra Mussel, Dreissena polymorpha: A Resource for Invasive Species Research.</title>
        <authorList>
            <person name="McCartney M.A."/>
            <person name="Auch B."/>
            <person name="Kono T."/>
            <person name="Mallez S."/>
            <person name="Zhang Y."/>
            <person name="Obille A."/>
            <person name="Becker A."/>
            <person name="Abrahante J.E."/>
            <person name="Garbe J."/>
            <person name="Badalamenti J.P."/>
            <person name="Herman A."/>
            <person name="Mangelson H."/>
            <person name="Liachko I."/>
            <person name="Sullivan S."/>
            <person name="Sone E.D."/>
            <person name="Koren S."/>
            <person name="Silverstein K.A.T."/>
            <person name="Beckman K.B."/>
            <person name="Gohl D.M."/>
        </authorList>
    </citation>
    <scope>NUCLEOTIDE SEQUENCE</scope>
    <source>
        <strain evidence="1">Duluth1</strain>
        <tissue evidence="1">Whole animal</tissue>
    </source>
</reference>
<comment type="caution">
    <text evidence="1">The sequence shown here is derived from an EMBL/GenBank/DDBJ whole genome shotgun (WGS) entry which is preliminary data.</text>
</comment>
<evidence type="ECO:0000313" key="1">
    <source>
        <dbReference type="EMBL" id="KAH3848471.1"/>
    </source>
</evidence>
<evidence type="ECO:0000313" key="2">
    <source>
        <dbReference type="Proteomes" id="UP000828390"/>
    </source>
</evidence>
<gene>
    <name evidence="1" type="ORF">DPMN_090836</name>
</gene>
<feature type="non-terminal residue" evidence="1">
    <location>
        <position position="1"/>
    </location>
</feature>
<reference evidence="1" key="2">
    <citation type="submission" date="2020-11" db="EMBL/GenBank/DDBJ databases">
        <authorList>
            <person name="McCartney M.A."/>
            <person name="Auch B."/>
            <person name="Kono T."/>
            <person name="Mallez S."/>
            <person name="Becker A."/>
            <person name="Gohl D.M."/>
            <person name="Silverstein K.A.T."/>
            <person name="Koren S."/>
            <person name="Bechman K.B."/>
            <person name="Herman A."/>
            <person name="Abrahante J.E."/>
            <person name="Garbe J."/>
        </authorList>
    </citation>
    <scope>NUCLEOTIDE SEQUENCE</scope>
    <source>
        <strain evidence="1">Duluth1</strain>
        <tissue evidence="1">Whole animal</tissue>
    </source>
</reference>
<keyword evidence="2" id="KW-1185">Reference proteome</keyword>
<dbReference type="Proteomes" id="UP000828390">
    <property type="component" value="Unassembled WGS sequence"/>
</dbReference>
<organism evidence="1 2">
    <name type="scientific">Dreissena polymorpha</name>
    <name type="common">Zebra mussel</name>
    <name type="synonym">Mytilus polymorpha</name>
    <dbReference type="NCBI Taxonomy" id="45954"/>
    <lineage>
        <taxon>Eukaryota</taxon>
        <taxon>Metazoa</taxon>
        <taxon>Spiralia</taxon>
        <taxon>Lophotrochozoa</taxon>
        <taxon>Mollusca</taxon>
        <taxon>Bivalvia</taxon>
        <taxon>Autobranchia</taxon>
        <taxon>Heteroconchia</taxon>
        <taxon>Euheterodonta</taxon>
        <taxon>Imparidentia</taxon>
        <taxon>Neoheterodontei</taxon>
        <taxon>Myida</taxon>
        <taxon>Dreissenoidea</taxon>
        <taxon>Dreissenidae</taxon>
        <taxon>Dreissena</taxon>
    </lineage>
</organism>
<accession>A0A9D4L0Y5</accession>
<protein>
    <submittedName>
        <fullName evidence="1">Uncharacterized protein</fullName>
    </submittedName>
</protein>
<name>A0A9D4L0Y5_DREPO</name>
<dbReference type="EMBL" id="JAIWYP010000003">
    <property type="protein sequence ID" value="KAH3848471.1"/>
    <property type="molecule type" value="Genomic_DNA"/>
</dbReference>
<sequence>MKRKATTVAATTEILPEPTVDRPAGSPTFVHIVGIIIQPHNSSEERIVPYT</sequence>
<proteinExistence type="predicted"/>
<dbReference type="AlphaFoldDB" id="A0A9D4L0Y5"/>